<evidence type="ECO:0000256" key="2">
    <source>
        <dbReference type="SAM" id="SignalP"/>
    </source>
</evidence>
<dbReference type="FunFam" id="2.60.40.60:FF:000398">
    <property type="entry name" value="Protocadherin cluster 1 gamma 26a"/>
    <property type="match status" value="1"/>
</dbReference>
<dbReference type="Proteomes" id="UP000250572">
    <property type="component" value="Unassembled WGS sequence"/>
</dbReference>
<dbReference type="InterPro" id="IPR013164">
    <property type="entry name" value="Cadherin_N"/>
</dbReference>
<evidence type="ECO:0000259" key="3">
    <source>
        <dbReference type="Pfam" id="PF08266"/>
    </source>
</evidence>
<dbReference type="Pfam" id="PF08266">
    <property type="entry name" value="Cadherin_2"/>
    <property type="match status" value="1"/>
</dbReference>
<feature type="signal peptide" evidence="2">
    <location>
        <begin position="1"/>
        <end position="23"/>
    </location>
</feature>
<proteinExistence type="predicted"/>
<accession>A0A315VIR9</accession>
<keyword evidence="2" id="KW-0732">Signal</keyword>
<comment type="caution">
    <text evidence="4">The sequence shown here is derived from an EMBL/GenBank/DDBJ whole genome shotgun (WGS) entry which is preliminary data.</text>
</comment>
<evidence type="ECO:0000313" key="4">
    <source>
        <dbReference type="EMBL" id="PWA22241.1"/>
    </source>
</evidence>
<protein>
    <recommendedName>
        <fullName evidence="3">Cadherin N-terminal domain-containing protein</fullName>
    </recommendedName>
</protein>
<name>A0A315VIR9_GAMAF</name>
<keyword evidence="1" id="KW-0325">Glycoprotein</keyword>
<dbReference type="STRING" id="33528.ENSGAFP00000005495"/>
<sequence>MWTFGCGIKLLTLFTILTPRAFRYSSCHSHQIWLDVVLLLLKLQLELDGLKPWHQSLHTGHLEKPEYGGLEGPSWCSGCQYRFFLLWTTIEAQTRYTIPEELKPGSVVGNLAKDLGLSLSDIFDRKLRVASEADEQYFSVDPGKGELVREADPELKHMCGCTEPKLRLRFSQ</sequence>
<keyword evidence="5" id="KW-1185">Reference proteome</keyword>
<dbReference type="AlphaFoldDB" id="A0A315VIR9"/>
<dbReference type="CDD" id="cd11304">
    <property type="entry name" value="Cadherin_repeat"/>
    <property type="match status" value="1"/>
</dbReference>
<reference evidence="4 5" key="1">
    <citation type="journal article" date="2018" name="G3 (Bethesda)">
        <title>A High-Quality Reference Genome for the Invasive Mosquitofish Gambusia affinis Using a Chicago Library.</title>
        <authorList>
            <person name="Hoffberg S.L."/>
            <person name="Troendle N.J."/>
            <person name="Glenn T.C."/>
            <person name="Mahmud O."/>
            <person name="Louha S."/>
            <person name="Chalopin D."/>
            <person name="Bennetzen J.L."/>
            <person name="Mauricio R."/>
        </authorList>
    </citation>
    <scope>NUCLEOTIDE SEQUENCE [LARGE SCALE GENOMIC DNA]</scope>
    <source>
        <strain evidence="4">NE01/NJP1002.9</strain>
        <tissue evidence="4">Muscle</tissue>
    </source>
</reference>
<evidence type="ECO:0000313" key="5">
    <source>
        <dbReference type="Proteomes" id="UP000250572"/>
    </source>
</evidence>
<organism evidence="4 5">
    <name type="scientific">Gambusia affinis</name>
    <name type="common">Western mosquitofish</name>
    <name type="synonym">Heterandria affinis</name>
    <dbReference type="NCBI Taxonomy" id="33528"/>
    <lineage>
        <taxon>Eukaryota</taxon>
        <taxon>Metazoa</taxon>
        <taxon>Chordata</taxon>
        <taxon>Craniata</taxon>
        <taxon>Vertebrata</taxon>
        <taxon>Euteleostomi</taxon>
        <taxon>Actinopterygii</taxon>
        <taxon>Neopterygii</taxon>
        <taxon>Teleostei</taxon>
        <taxon>Neoteleostei</taxon>
        <taxon>Acanthomorphata</taxon>
        <taxon>Ovalentaria</taxon>
        <taxon>Atherinomorphae</taxon>
        <taxon>Cyprinodontiformes</taxon>
        <taxon>Poeciliidae</taxon>
        <taxon>Poeciliinae</taxon>
        <taxon>Gambusia</taxon>
    </lineage>
</organism>
<dbReference type="EMBL" id="NHOQ01001766">
    <property type="protein sequence ID" value="PWA22241.1"/>
    <property type="molecule type" value="Genomic_DNA"/>
</dbReference>
<gene>
    <name evidence="4" type="ORF">CCH79_00012652</name>
</gene>
<dbReference type="Gene3D" id="2.60.40.60">
    <property type="entry name" value="Cadherins"/>
    <property type="match status" value="1"/>
</dbReference>
<evidence type="ECO:0000256" key="1">
    <source>
        <dbReference type="ARBA" id="ARBA00023180"/>
    </source>
</evidence>
<feature type="domain" description="Cadherin N-terminal" evidence="3">
    <location>
        <begin position="93"/>
        <end position="164"/>
    </location>
</feature>
<feature type="chain" id="PRO_5016369580" description="Cadherin N-terminal domain-containing protein" evidence="2">
    <location>
        <begin position="24"/>
        <end position="172"/>
    </location>
</feature>